<sequence>MDPINIPIPHYPPFKLRSSLIDVDPLIWVNLQYQYIQLFKVLLLKSPPHLATKSQHQLSEFVKVYLHEHSNDPGFFSLGAINPQIVKNEKSLRCLVFAIIQHYSIVQLNLTSEHVWAFIKLYVRENVTLVRTIVDGTYILKFNNNKKLKNISSILPLQNHLIHLIRQHKFDYASDLETLSHLLGQSIKAKQVISKGTGGTTGGFNIIKKNNNNNPSTNSSSSTFLSQFVNSHWIELIQAEFNPDLKYDNLRSLMVVSLILLTVNKLKTLLHALDLDGFHKLAQDYSLFVMVATSEAFDQLVPGAKDLILSQISFGNAPGAVVDSSPEVDSYKLQIIQDMFGVDADVSQRLIASKPDLTVEEIVHQVLENPSILENLPPPSSTTAAKVPLPASDLARFQGGPTKILKREKKNTVQSQELKQRSLDVAMRLLYDSDEDEPDDTYDDQERTSGLDDGSNSGSGGNKVGGQAGGVSVEERYLFALYKKNGGGIFEKLERKSPTRAQIHAKTKWSHEQIEGWFRMLSQSSRRFKMFEDDYFFNRDDGSLDIGGAAKQHHQLYASSKDSVKNQQRRDGQRKASKANHNRKDRHMKKV</sequence>
<dbReference type="AlphaFoldDB" id="A0A9P7V5F5"/>
<gene>
    <name evidence="2" type="ORF">KQ657_003007</name>
</gene>
<name>A0A9P7V5F5_9ASCO</name>
<evidence type="ECO:0000313" key="2">
    <source>
        <dbReference type="EMBL" id="KAG7191612.1"/>
    </source>
</evidence>
<comment type="caution">
    <text evidence="2">The sequence shown here is derived from an EMBL/GenBank/DDBJ whole genome shotgun (WGS) entry which is preliminary data.</text>
</comment>
<feature type="compositionally biased region" description="Basic and acidic residues" evidence="1">
    <location>
        <begin position="562"/>
        <end position="574"/>
    </location>
</feature>
<evidence type="ECO:0008006" key="4">
    <source>
        <dbReference type="Google" id="ProtNLM"/>
    </source>
</evidence>
<evidence type="ECO:0000313" key="3">
    <source>
        <dbReference type="Proteomes" id="UP000790833"/>
    </source>
</evidence>
<protein>
    <recommendedName>
        <fullName evidence="4">CUE domain-containing protein</fullName>
    </recommendedName>
</protein>
<organism evidence="2 3">
    <name type="scientific">Scheffersomyces spartinae</name>
    <dbReference type="NCBI Taxonomy" id="45513"/>
    <lineage>
        <taxon>Eukaryota</taxon>
        <taxon>Fungi</taxon>
        <taxon>Dikarya</taxon>
        <taxon>Ascomycota</taxon>
        <taxon>Saccharomycotina</taxon>
        <taxon>Pichiomycetes</taxon>
        <taxon>Debaryomycetaceae</taxon>
        <taxon>Scheffersomyces</taxon>
    </lineage>
</organism>
<feature type="compositionally biased region" description="Basic residues" evidence="1">
    <location>
        <begin position="575"/>
        <end position="591"/>
    </location>
</feature>
<accession>A0A9P7V5F5</accession>
<reference evidence="2" key="1">
    <citation type="submission" date="2021-03" db="EMBL/GenBank/DDBJ databases">
        <authorList>
            <person name="Palmer J.M."/>
        </authorList>
    </citation>
    <scope>NUCLEOTIDE SEQUENCE</scope>
    <source>
        <strain evidence="2">ARV_011</strain>
    </source>
</reference>
<feature type="region of interest" description="Disordered" evidence="1">
    <location>
        <begin position="432"/>
        <end position="468"/>
    </location>
</feature>
<dbReference type="OrthoDB" id="5577209at2759"/>
<keyword evidence="3" id="KW-1185">Reference proteome</keyword>
<dbReference type="GeneID" id="66116381"/>
<dbReference type="Proteomes" id="UP000790833">
    <property type="component" value="Unassembled WGS sequence"/>
</dbReference>
<proteinExistence type="predicted"/>
<dbReference type="EMBL" id="JAHMUF010000026">
    <property type="protein sequence ID" value="KAG7191612.1"/>
    <property type="molecule type" value="Genomic_DNA"/>
</dbReference>
<feature type="region of interest" description="Disordered" evidence="1">
    <location>
        <begin position="554"/>
        <end position="591"/>
    </location>
</feature>
<evidence type="ECO:0000256" key="1">
    <source>
        <dbReference type="SAM" id="MobiDB-lite"/>
    </source>
</evidence>
<feature type="compositionally biased region" description="Acidic residues" evidence="1">
    <location>
        <begin position="432"/>
        <end position="443"/>
    </location>
</feature>
<feature type="compositionally biased region" description="Gly residues" evidence="1">
    <location>
        <begin position="457"/>
        <end position="468"/>
    </location>
</feature>
<dbReference type="RefSeq" id="XP_043047164.1">
    <property type="nucleotide sequence ID" value="XM_043193745.1"/>
</dbReference>